<comment type="caution">
    <text evidence="1">The sequence shown here is derived from an EMBL/GenBank/DDBJ whole genome shotgun (WGS) entry which is preliminary data.</text>
</comment>
<dbReference type="Proteomes" id="UP001519325">
    <property type="component" value="Unassembled WGS sequence"/>
</dbReference>
<sequence>MTGLLNGELQHRALGLALVKARNDQVLQIAVVKVLDKMAAPH</sequence>
<evidence type="ECO:0000313" key="1">
    <source>
        <dbReference type="EMBL" id="MBP2189661.1"/>
    </source>
</evidence>
<name>A0ABS4QD90_9NOCA</name>
<accession>A0ABS4QD90</accession>
<reference evidence="1 2" key="1">
    <citation type="submission" date="2021-03" db="EMBL/GenBank/DDBJ databases">
        <title>Sequencing the genomes of 1000 actinobacteria strains.</title>
        <authorList>
            <person name="Klenk H.-P."/>
        </authorList>
    </citation>
    <scope>NUCLEOTIDE SEQUENCE [LARGE SCALE GENOMIC DNA]</scope>
    <source>
        <strain evidence="1 2">DSM 45516</strain>
    </source>
</reference>
<proteinExistence type="predicted"/>
<dbReference type="RefSeq" id="WP_281070366.1">
    <property type="nucleotide sequence ID" value="NZ_JAGGMR010000001.1"/>
</dbReference>
<evidence type="ECO:0000313" key="2">
    <source>
        <dbReference type="Proteomes" id="UP001519325"/>
    </source>
</evidence>
<gene>
    <name evidence="1" type="ORF">BJ987_002562</name>
</gene>
<evidence type="ECO:0008006" key="3">
    <source>
        <dbReference type="Google" id="ProtNLM"/>
    </source>
</evidence>
<dbReference type="EMBL" id="JAGGMR010000001">
    <property type="protein sequence ID" value="MBP2189661.1"/>
    <property type="molecule type" value="Genomic_DNA"/>
</dbReference>
<protein>
    <recommendedName>
        <fullName evidence="3">ANTAR domain-containing protein</fullName>
    </recommendedName>
</protein>
<keyword evidence="2" id="KW-1185">Reference proteome</keyword>
<organism evidence="1 2">
    <name type="scientific">Nocardia goodfellowii</name>
    <dbReference type="NCBI Taxonomy" id="882446"/>
    <lineage>
        <taxon>Bacteria</taxon>
        <taxon>Bacillati</taxon>
        <taxon>Actinomycetota</taxon>
        <taxon>Actinomycetes</taxon>
        <taxon>Mycobacteriales</taxon>
        <taxon>Nocardiaceae</taxon>
        <taxon>Nocardia</taxon>
    </lineage>
</organism>